<dbReference type="EMBL" id="JACXTH010000001">
    <property type="protein sequence ID" value="MBD3704275.1"/>
    <property type="molecule type" value="Genomic_DNA"/>
</dbReference>
<name>A0A927DCM7_KLEPN</name>
<organism evidence="2 4">
    <name type="scientific">Klebsiella pneumoniae</name>
    <dbReference type="NCBI Taxonomy" id="573"/>
    <lineage>
        <taxon>Bacteria</taxon>
        <taxon>Pseudomonadati</taxon>
        <taxon>Pseudomonadota</taxon>
        <taxon>Gammaproteobacteria</taxon>
        <taxon>Enterobacterales</taxon>
        <taxon>Enterobacteriaceae</taxon>
        <taxon>Klebsiella/Raoultella group</taxon>
        <taxon>Klebsiella</taxon>
        <taxon>Klebsiella pneumoniae complex</taxon>
    </lineage>
</organism>
<accession>A0A927DCM7</accession>
<dbReference type="Pfam" id="PF08346">
    <property type="entry name" value="AntA"/>
    <property type="match status" value="1"/>
</dbReference>
<evidence type="ECO:0000259" key="1">
    <source>
        <dbReference type="Pfam" id="PF08346"/>
    </source>
</evidence>
<dbReference type="Proteomes" id="UP000622731">
    <property type="component" value="Unassembled WGS sequence"/>
</dbReference>
<dbReference type="PANTHER" id="PTHR36180">
    <property type="entry name" value="DNA-BINDING PROTEIN-RELATED-RELATED"/>
    <property type="match status" value="1"/>
</dbReference>
<sequence>MQKLNELVPVNPGNIGGVTVSLVSAKKLHEFLGVGRDFTTWIKGRISQYGFTAGVDFTVVENLSAPVSGSAKYRQQIAHDYLITIDMGKELAMVERNEKGREVRRYFINCERRGKSRR</sequence>
<dbReference type="AlphaFoldDB" id="A0A927DCM7"/>
<dbReference type="Proteomes" id="UP000652007">
    <property type="component" value="Unassembled WGS sequence"/>
</dbReference>
<dbReference type="InterPro" id="IPR013557">
    <property type="entry name" value="AntA/B_antirep"/>
</dbReference>
<dbReference type="PANTHER" id="PTHR36180:SF1">
    <property type="entry name" value="ANTA_ANTB ANTIREPRESSOR DOMAIN-CONTAINING PROTEIN"/>
    <property type="match status" value="1"/>
</dbReference>
<comment type="caution">
    <text evidence="2">The sequence shown here is derived from an EMBL/GenBank/DDBJ whole genome shotgun (WGS) entry which is preliminary data.</text>
</comment>
<feature type="domain" description="AntA/AntB antirepressor" evidence="1">
    <location>
        <begin position="23"/>
        <end position="97"/>
    </location>
</feature>
<dbReference type="EMBL" id="JACXTF010000001">
    <property type="protein sequence ID" value="MBD3719500.1"/>
    <property type="molecule type" value="Genomic_DNA"/>
</dbReference>
<evidence type="ECO:0000313" key="4">
    <source>
        <dbReference type="Proteomes" id="UP000652007"/>
    </source>
</evidence>
<protein>
    <submittedName>
        <fullName evidence="2">AntA/AntB antirepressor family protein</fullName>
    </submittedName>
</protein>
<evidence type="ECO:0000313" key="3">
    <source>
        <dbReference type="EMBL" id="MBD3719500.1"/>
    </source>
</evidence>
<proteinExistence type="predicted"/>
<gene>
    <name evidence="3" type="ORF">IE988_00740</name>
    <name evidence="2" type="ORF">IE990_10160</name>
</gene>
<reference evidence="2" key="1">
    <citation type="submission" date="2020-07" db="EMBL/GenBank/DDBJ databases">
        <title>Clinical and genomic characterization of carbapenemase-producing Enterobacterales causing secondary infections during the COVID-19 crisis at a New York City hospital.</title>
        <authorList>
            <person name="Gomez-Simmonds A."/>
            <person name="Annavajhala M.K."/>
            <person name="Uhlemann A.-C."/>
        </authorList>
    </citation>
    <scope>NUCLEOTIDE SEQUENCE</scope>
    <source>
        <strain evidence="3">NK1594</strain>
        <strain evidence="2">NK1596</strain>
    </source>
</reference>
<evidence type="ECO:0000313" key="2">
    <source>
        <dbReference type="EMBL" id="MBD3704275.1"/>
    </source>
</evidence>